<dbReference type="InterPro" id="IPR023318">
    <property type="entry name" value="Ub_act_enz_dom_a_sf"/>
</dbReference>
<evidence type="ECO:0000256" key="3">
    <source>
        <dbReference type="ARBA" id="ARBA00006310"/>
    </source>
</evidence>
<comment type="pathway">
    <text evidence="2">Protein modification; protein neddylation.</text>
</comment>
<dbReference type="FunFam" id="1.10.10.520:FF:000001">
    <property type="entry name" value="NEDD8-activating enzyme E1 catalytic subunit"/>
    <property type="match status" value="1"/>
</dbReference>
<feature type="binding site" evidence="10">
    <location>
        <position position="247"/>
    </location>
    <ligand>
        <name>FAD</name>
        <dbReference type="ChEBI" id="CHEBI:57692"/>
    </ligand>
</feature>
<evidence type="ECO:0000256" key="4">
    <source>
        <dbReference type="ARBA" id="ARBA00022598"/>
    </source>
</evidence>
<evidence type="ECO:0000256" key="10">
    <source>
        <dbReference type="PIRSR" id="PIRSR601613-1"/>
    </source>
</evidence>
<evidence type="ECO:0000256" key="9">
    <source>
        <dbReference type="ARBA" id="ARBA00024626"/>
    </source>
</evidence>
<comment type="cofactor">
    <cofactor evidence="1 12">
        <name>FAD</name>
        <dbReference type="ChEBI" id="CHEBI:57692"/>
    </cofactor>
</comment>
<dbReference type="CDD" id="cd01488">
    <property type="entry name" value="Uba3_RUB"/>
    <property type="match status" value="1"/>
</dbReference>
<dbReference type="InterPro" id="IPR000594">
    <property type="entry name" value="ThiF_NAD_FAD-bd"/>
</dbReference>
<evidence type="ECO:0000256" key="1">
    <source>
        <dbReference type="ARBA" id="ARBA00001974"/>
    </source>
</evidence>
<evidence type="ECO:0000256" key="11">
    <source>
        <dbReference type="PROSITE-ProRule" id="PRU10132"/>
    </source>
</evidence>
<dbReference type="EMBL" id="LSRX01001271">
    <property type="protein sequence ID" value="OLP81535.1"/>
    <property type="molecule type" value="Genomic_DNA"/>
</dbReference>
<keyword evidence="12" id="KW-0274">FAD</keyword>
<dbReference type="PRINTS" id="PR00757">
    <property type="entry name" value="AMINEOXDASEF"/>
</dbReference>
<evidence type="ECO:0000256" key="2">
    <source>
        <dbReference type="ARBA" id="ARBA00005032"/>
    </source>
</evidence>
<dbReference type="Gene3D" id="3.10.20.260">
    <property type="entry name" value="NEDD8-activating enzyme E1, catalytic subunit"/>
    <property type="match status" value="1"/>
</dbReference>
<dbReference type="Pfam" id="PF00899">
    <property type="entry name" value="ThiF"/>
    <property type="match status" value="1"/>
</dbReference>
<evidence type="ECO:0000313" key="15">
    <source>
        <dbReference type="EMBL" id="OLP81535.1"/>
    </source>
</evidence>
<dbReference type="GO" id="GO:0016491">
    <property type="term" value="F:oxidoreductase activity"/>
    <property type="evidence" value="ECO:0007669"/>
    <property type="project" value="UniProtKB-KW"/>
</dbReference>
<keyword evidence="7" id="KW-0067">ATP-binding</keyword>
<dbReference type="PANTHER" id="PTHR10742">
    <property type="entry name" value="FLAVIN MONOAMINE OXIDASE"/>
    <property type="match status" value="1"/>
</dbReference>
<gene>
    <name evidence="15" type="primary">uba3</name>
    <name evidence="15" type="ORF">AK812_SmicGene37895</name>
</gene>
<reference evidence="15 16" key="1">
    <citation type="submission" date="2016-02" db="EMBL/GenBank/DDBJ databases">
        <title>Genome analysis of coral dinoflagellate symbionts highlights evolutionary adaptations to a symbiotic lifestyle.</title>
        <authorList>
            <person name="Aranda M."/>
            <person name="Li Y."/>
            <person name="Liew Y.J."/>
            <person name="Baumgarten S."/>
            <person name="Simakov O."/>
            <person name="Wilson M."/>
            <person name="Piel J."/>
            <person name="Ashoor H."/>
            <person name="Bougouffa S."/>
            <person name="Bajic V.B."/>
            <person name="Ryu T."/>
            <person name="Ravasi T."/>
            <person name="Bayer T."/>
            <person name="Micklem G."/>
            <person name="Kim H."/>
            <person name="Bhak J."/>
            <person name="Lajeunesse T.C."/>
            <person name="Voolstra C.R."/>
        </authorList>
    </citation>
    <scope>NUCLEOTIDE SEQUENCE [LARGE SCALE GENOMIC DNA]</scope>
    <source>
        <strain evidence="15 16">CCMP2467</strain>
    </source>
</reference>
<dbReference type="EC" id="1.4.3.-" evidence="12"/>
<accession>A0A1Q9CF37</accession>
<evidence type="ECO:0000259" key="13">
    <source>
        <dbReference type="Pfam" id="PF00899"/>
    </source>
</evidence>
<evidence type="ECO:0000259" key="14">
    <source>
        <dbReference type="Pfam" id="PF01593"/>
    </source>
</evidence>
<evidence type="ECO:0000256" key="8">
    <source>
        <dbReference type="ARBA" id="ARBA00023002"/>
    </source>
</evidence>
<dbReference type="InterPro" id="IPR050281">
    <property type="entry name" value="Flavin_monoamine_oxidase"/>
</dbReference>
<dbReference type="AlphaFoldDB" id="A0A1Q9CF37"/>
<dbReference type="GO" id="GO:0019781">
    <property type="term" value="F:NEDD8 activating enzyme activity"/>
    <property type="evidence" value="ECO:0007669"/>
    <property type="project" value="UniProtKB-EC"/>
</dbReference>
<dbReference type="InterPro" id="IPR036188">
    <property type="entry name" value="FAD/NAD-bd_sf"/>
</dbReference>
<feature type="binding site" evidence="10">
    <location>
        <begin position="60"/>
        <end position="61"/>
    </location>
    <ligand>
        <name>FAD</name>
        <dbReference type="ChEBI" id="CHEBI:57692"/>
    </ligand>
</feature>
<dbReference type="UniPathway" id="UPA00885"/>
<keyword evidence="5" id="KW-0547">Nucleotide-binding</keyword>
<comment type="caution">
    <text evidence="15">The sequence shown here is derived from an EMBL/GenBank/DDBJ whole genome shotgun (WGS) entry which is preliminary data.</text>
</comment>
<dbReference type="Gene3D" id="1.10.10.520">
    <property type="entry name" value="Ubiquitin activating enzymes (Uba3). Chain: B, domain 2"/>
    <property type="match status" value="1"/>
</dbReference>
<dbReference type="Pfam" id="PF01593">
    <property type="entry name" value="Amino_oxidase"/>
    <property type="match status" value="1"/>
</dbReference>
<protein>
    <recommendedName>
        <fullName evidence="12">Amine oxidase</fullName>
        <ecNumber evidence="12">1.4.3.-</ecNumber>
    </recommendedName>
</protein>
<keyword evidence="12" id="KW-0285">Flavoprotein</keyword>
<dbReference type="Proteomes" id="UP000186817">
    <property type="component" value="Unassembled WGS sequence"/>
</dbReference>
<keyword evidence="16" id="KW-1185">Reference proteome</keyword>
<evidence type="ECO:0000313" key="16">
    <source>
        <dbReference type="Proteomes" id="UP000186817"/>
    </source>
</evidence>
<dbReference type="PROSITE" id="PS00865">
    <property type="entry name" value="UBIQUITIN_ACTIVAT_2"/>
    <property type="match status" value="1"/>
</dbReference>
<keyword evidence="4" id="KW-0436">Ligase</keyword>
<dbReference type="InterPro" id="IPR002937">
    <property type="entry name" value="Amino_oxidase"/>
</dbReference>
<dbReference type="SUPFAM" id="SSF54373">
    <property type="entry name" value="FAD-linked reductases, C-terminal domain"/>
    <property type="match status" value="1"/>
</dbReference>
<organism evidence="15 16">
    <name type="scientific">Symbiodinium microadriaticum</name>
    <name type="common">Dinoflagellate</name>
    <name type="synonym">Zooxanthella microadriatica</name>
    <dbReference type="NCBI Taxonomy" id="2951"/>
    <lineage>
        <taxon>Eukaryota</taxon>
        <taxon>Sar</taxon>
        <taxon>Alveolata</taxon>
        <taxon>Dinophyceae</taxon>
        <taxon>Suessiales</taxon>
        <taxon>Symbiodiniaceae</taxon>
        <taxon>Symbiodinium</taxon>
    </lineage>
</organism>
<dbReference type="SUPFAM" id="SSF51905">
    <property type="entry name" value="FAD/NAD(P)-binding domain"/>
    <property type="match status" value="1"/>
</dbReference>
<evidence type="ECO:0000256" key="6">
    <source>
        <dbReference type="ARBA" id="ARBA00022786"/>
    </source>
</evidence>
<comment type="catalytic activity">
    <reaction evidence="9">
        <text>ATP + [NEDD8 protein] + [E1 NEDD8-activating enzyme]-L-cysteine = AMP + diphosphate + [E1 NEDD8-activating enzyme]-S-[NEDD8 protein]-yl-L-cysteine.</text>
        <dbReference type="EC" id="6.2.1.64"/>
    </reaction>
</comment>
<dbReference type="Gene3D" id="3.40.50.720">
    <property type="entry name" value="NAD(P)-binding Rossmann-like Domain"/>
    <property type="match status" value="1"/>
</dbReference>
<dbReference type="InterPro" id="IPR030468">
    <property type="entry name" value="Uba3_N"/>
</dbReference>
<dbReference type="GO" id="GO:0005524">
    <property type="term" value="F:ATP binding"/>
    <property type="evidence" value="ECO:0007669"/>
    <property type="project" value="UniProtKB-KW"/>
</dbReference>
<dbReference type="InterPro" id="IPR033127">
    <property type="entry name" value="UBQ-activ_enz_E1_Cys_AS"/>
</dbReference>
<feature type="domain" description="THIF-type NAD/FAD binding fold" evidence="13">
    <location>
        <begin position="547"/>
        <end position="845"/>
    </location>
</feature>
<evidence type="ECO:0000256" key="7">
    <source>
        <dbReference type="ARBA" id="ARBA00022840"/>
    </source>
</evidence>
<evidence type="ECO:0000256" key="5">
    <source>
        <dbReference type="ARBA" id="ARBA00022741"/>
    </source>
</evidence>
<dbReference type="InterPro" id="IPR037078">
    <property type="entry name" value="NEDD8-ac_enz1_catalyticsu_C"/>
</dbReference>
<keyword evidence="6" id="KW-0833">Ubl conjugation pathway</keyword>
<feature type="active site" description="Glycyl thioester intermediate" evidence="11">
    <location>
        <position position="721"/>
    </location>
</feature>
<dbReference type="GO" id="GO:0045116">
    <property type="term" value="P:protein neddylation"/>
    <property type="evidence" value="ECO:0007669"/>
    <property type="project" value="UniProtKB-UniPathway"/>
</dbReference>
<comment type="similarity">
    <text evidence="3">Belongs to the ubiquitin-activating E1 family. UBA3 subfamily.</text>
</comment>
<evidence type="ECO:0000256" key="12">
    <source>
        <dbReference type="RuleBase" id="RU362067"/>
    </source>
</evidence>
<comment type="similarity">
    <text evidence="12">Belongs to the flavin monoamine oxidase family.</text>
</comment>
<dbReference type="InterPro" id="IPR001613">
    <property type="entry name" value="Flavin_amine_oxidase"/>
</dbReference>
<dbReference type="InterPro" id="IPR035985">
    <property type="entry name" value="Ubiquitin-activating_enz"/>
</dbReference>
<dbReference type="PANTHER" id="PTHR10742:SF410">
    <property type="entry name" value="LYSINE-SPECIFIC HISTONE DEMETHYLASE 2"/>
    <property type="match status" value="1"/>
</dbReference>
<proteinExistence type="inferred from homology"/>
<sequence length="922" mass="101723">MGVSCSCFEQFWHPGPGERKIKATPSSSSESEVLVVGAGLAGLACALRLQDYGVRVRVLEARGLVGGRASRGGADWVHGQHVTTWKYLKRFNMQTDGSANGWASNVPGGPECWVYVDGQLRGPDKVHTEPNRLFFDRFAEAVEEWIEAGREDVSMQALADRVFEHPPTDDERRLMEGMMAEWHAADLADVGVYEDDLYSDRIQALAKARPSLLDEDGDEEHWKIVGGHQGLAEKMAKDLDLSLSTVVRKVNWAGDRVCMECQGSEASFAARAAVITVPLACIPDITFDPQLPQSKRLAVERLGRGVTTTVYLNFKDSFWPERMAFLFHSMSSQVFWPGRNKRVLTAYFGGRTANEHLLGMSDAEMTAEILRQLSVIFDKPMSELNALFLKSEVHRWDNDPFAKMAYSYCPVGTAHLRSALGDACGNLFWAGEATHPTKGSFAHGALEEGERAAEEVLAHLGIQQLLSEHPVCCRRSFGASSVDEAGERPVDSRCSGVFEISGRGATQARTMPEVGSQLHGHVFRVLSRKSPFADPDAFEPGAETISYLRDSCKVLVIGAGGLGCEILKDLALSGFPDIHVIDMDTIDVTNLNRQFLFRQADVGKPKAEVAAAFINRRLGHIGTKVTPHVGKIQDFDETFYRKFNLLIAGLDNIAARRWMNATLHDMIDRTSGEPDPSTIIPLIDGGTEGFKGQARVIIPSMTSCFDCSLDAFPPQVNYPLCTIAETPRLPEHCIEYALVVMWEQRFPGQKMNADSVADMQWIYETAKDRAETFGIQGVTYQLTMGVVKRIIPAIASTNALISAALVAEALKVSTYCGPVLNNYMMYMGQTGVYTHTFPYEKKDDCMVCGGATLTLTRPRTSTLQELLDHLGASPSYQLSRPSVSSICPKVWIAGMAVLDQDDFQWQLSFAAEPEPMRSFGRR</sequence>
<name>A0A1Q9CF37_SYMMI</name>
<dbReference type="OrthoDB" id="2219495at2759"/>
<feature type="domain" description="Amine oxidase" evidence="14">
    <location>
        <begin position="40"/>
        <end position="457"/>
    </location>
</feature>
<dbReference type="SUPFAM" id="SSF69572">
    <property type="entry name" value="Activating enzymes of the ubiquitin-like proteins"/>
    <property type="match status" value="1"/>
</dbReference>
<feature type="binding site" evidence="10">
    <location>
        <position position="347"/>
    </location>
    <ligand>
        <name>substrate</name>
    </ligand>
</feature>
<keyword evidence="8 12" id="KW-0560">Oxidoreductase</keyword>
<dbReference type="Gene3D" id="3.50.50.60">
    <property type="entry name" value="FAD/NAD(P)-binding domain"/>
    <property type="match status" value="1"/>
</dbReference>